<comment type="caution">
    <text evidence="1">The sequence shown here is derived from an EMBL/GenBank/DDBJ whole genome shotgun (WGS) entry which is preliminary data.</text>
</comment>
<dbReference type="EMBL" id="MWMH01000001">
    <property type="protein sequence ID" value="OOP74685.1"/>
    <property type="molecule type" value="Genomic_DNA"/>
</dbReference>
<organism evidence="1 4">
    <name type="scientific">Clostridium beijerinckii</name>
    <name type="common">Clostridium MP</name>
    <dbReference type="NCBI Taxonomy" id="1520"/>
    <lineage>
        <taxon>Bacteria</taxon>
        <taxon>Bacillati</taxon>
        <taxon>Bacillota</taxon>
        <taxon>Clostridia</taxon>
        <taxon>Eubacteriales</taxon>
        <taxon>Clostridiaceae</taxon>
        <taxon>Clostridium</taxon>
    </lineage>
</organism>
<accession>A0A1S8S3M6</accession>
<sequence>MKANILSYDGEGIKCVYDNDDWVICIKNWKPDNDIEGLHRLEVHHSTDEQFILLSGKSILLVADRKDRKFDIEVIEMEHGKIYNVPRETWFYTIAQKDTKVIYIQDSDTTEENSEYCELTESELAEIKEKAIKIFNK</sequence>
<dbReference type="Proteomes" id="UP000190973">
    <property type="component" value="Unassembled WGS sequence"/>
</dbReference>
<dbReference type="Proteomes" id="UP000190959">
    <property type="component" value="Unassembled WGS sequence"/>
</dbReference>
<dbReference type="InterPro" id="IPR011051">
    <property type="entry name" value="RmlC_Cupin_sf"/>
</dbReference>
<dbReference type="InterPro" id="IPR014710">
    <property type="entry name" value="RmlC-like_jellyroll"/>
</dbReference>
<reference evidence="2 3" key="2">
    <citation type="submission" date="2017-02" db="EMBL/GenBank/DDBJ databases">
        <title>Genome sequence of Clostridium beijerinckii Br21.</title>
        <authorList>
            <person name="Fonseca B.C."/>
            <person name="Guazzaroni M.E."/>
            <person name="Riano-Pachon D.M."/>
            <person name="Reginatto V."/>
        </authorList>
    </citation>
    <scope>NUCLEOTIDE SEQUENCE [LARGE SCALE GENOMIC DNA]</scope>
    <source>
        <strain evidence="2 3">Br21</strain>
    </source>
</reference>
<evidence type="ECO:0000313" key="2">
    <source>
        <dbReference type="EMBL" id="OOP74685.1"/>
    </source>
</evidence>
<protein>
    <submittedName>
        <fullName evidence="2">Cupin</fullName>
    </submittedName>
</protein>
<dbReference type="SUPFAM" id="SSF51182">
    <property type="entry name" value="RmlC-like cupins"/>
    <property type="match status" value="1"/>
</dbReference>
<reference evidence="1 4" key="1">
    <citation type="submission" date="2016-05" db="EMBL/GenBank/DDBJ databases">
        <title>Microbial solvent formation.</title>
        <authorList>
            <person name="Poehlein A."/>
            <person name="Montoya Solano J.D."/>
            <person name="Flitsch S."/>
            <person name="Krabben P."/>
            <person name="Duerre P."/>
            <person name="Daniel R."/>
        </authorList>
    </citation>
    <scope>NUCLEOTIDE SEQUENCE [LARGE SCALE GENOMIC DNA]</scope>
    <source>
        <strain evidence="1 4">DSM 53</strain>
    </source>
</reference>
<dbReference type="EMBL" id="LZZI01000059">
    <property type="protein sequence ID" value="OOM60040.1"/>
    <property type="molecule type" value="Genomic_DNA"/>
</dbReference>
<proteinExistence type="predicted"/>
<dbReference type="AlphaFoldDB" id="A0A1S8S3M6"/>
<evidence type="ECO:0000313" key="1">
    <source>
        <dbReference type="EMBL" id="OOM60040.1"/>
    </source>
</evidence>
<name>A0A1S8S3M6_CLOBE</name>
<evidence type="ECO:0000313" key="3">
    <source>
        <dbReference type="Proteomes" id="UP000190959"/>
    </source>
</evidence>
<gene>
    <name evidence="2" type="ORF">CBEIBR21_00525</name>
    <name evidence="1" type="ORF">CLBCK_31180</name>
</gene>
<dbReference type="Gene3D" id="2.60.120.10">
    <property type="entry name" value="Jelly Rolls"/>
    <property type="match status" value="1"/>
</dbReference>
<dbReference type="RefSeq" id="WP_077839552.1">
    <property type="nucleotide sequence ID" value="NZ_JABTAE010000001.1"/>
</dbReference>
<evidence type="ECO:0000313" key="4">
    <source>
        <dbReference type="Proteomes" id="UP000190973"/>
    </source>
</evidence>